<gene>
    <name evidence="2" type="ORF">DLN06_25440</name>
</gene>
<dbReference type="Pfam" id="PF13737">
    <property type="entry name" value="DDE_Tnp_1_5"/>
    <property type="match status" value="1"/>
</dbReference>
<reference evidence="2" key="1">
    <citation type="submission" date="2018-08" db="EMBL/GenBank/DDBJ databases">
        <title>Whole genome sequencing of Salmonella enterica serotype newport.</title>
        <authorList>
            <person name="Bell R."/>
        </authorList>
    </citation>
    <scope>NUCLEOTIDE SEQUENCE [LARGE SCALE GENOMIC DNA]</scope>
    <source>
        <strain evidence="2">CFSAN000835</strain>
    </source>
</reference>
<accession>A0A658ICV7</accession>
<dbReference type="NCBIfam" id="NF033579">
    <property type="entry name" value="transpos_IS5_2"/>
    <property type="match status" value="1"/>
</dbReference>
<protein>
    <submittedName>
        <fullName evidence="2">IS5 family transposase</fullName>
    </submittedName>
</protein>
<dbReference type="PANTHER" id="PTHR34631:SF3">
    <property type="entry name" value="ISSOD12 TRANSPOSASE TNPA_ISSOD12"/>
    <property type="match status" value="1"/>
</dbReference>
<dbReference type="EMBL" id="QWJV01000090">
    <property type="protein sequence ID" value="RIQ20792.1"/>
    <property type="molecule type" value="Genomic_DNA"/>
</dbReference>
<dbReference type="PANTHER" id="PTHR34631">
    <property type="match status" value="1"/>
</dbReference>
<organism evidence="2">
    <name type="scientific">Salmonella enterica subsp. enterica serovar Newport str. CFSAN000835</name>
    <dbReference type="NCBI Taxonomy" id="1299174"/>
    <lineage>
        <taxon>Bacteria</taxon>
        <taxon>Pseudomonadati</taxon>
        <taxon>Pseudomonadota</taxon>
        <taxon>Gammaproteobacteria</taxon>
        <taxon>Enterobacterales</taxon>
        <taxon>Enterobacteriaceae</taxon>
        <taxon>Salmonella</taxon>
    </lineage>
</organism>
<evidence type="ECO:0000259" key="1">
    <source>
        <dbReference type="Pfam" id="PF13737"/>
    </source>
</evidence>
<dbReference type="AlphaFoldDB" id="A0A658ICV7"/>
<feature type="non-terminal residue" evidence="2">
    <location>
        <position position="221"/>
    </location>
</feature>
<evidence type="ECO:0000313" key="2">
    <source>
        <dbReference type="EMBL" id="RIQ20792.1"/>
    </source>
</evidence>
<sequence>MLRQRGSLTVWPDESAIAAWTGNTQPEGRGRSLHYTNMAITTILMMKLPPRDLQGCVDSIFKLMELPLCCPDYSLVSKRAKSVNISIKTPTRGEISHLVIDPTGLKVFGEGEWKVRQHGADKRRVRRKLHLAADSETHEIICADLSLCGTTDAQALPGLINQTHRKIKEASADGAYNVCYCHDALMKKKIRPLIPPRNGAQYWPDKYHERNHAVANQHLSG</sequence>
<dbReference type="RefSeq" id="WP_119528907.1">
    <property type="nucleotide sequence ID" value="NZ_QWJV01000090.1"/>
</dbReference>
<dbReference type="Proteomes" id="UP000839534">
    <property type="component" value="Unassembled WGS sequence"/>
</dbReference>
<proteinExistence type="predicted"/>
<dbReference type="InterPro" id="IPR053520">
    <property type="entry name" value="Transposase_Tn903"/>
</dbReference>
<dbReference type="InterPro" id="IPR053172">
    <property type="entry name" value="Tn903_transposase"/>
</dbReference>
<feature type="domain" description="Transposase DDE" evidence="1">
    <location>
        <begin position="4"/>
        <end position="110"/>
    </location>
</feature>
<comment type="caution">
    <text evidence="2">The sequence shown here is derived from an EMBL/GenBank/DDBJ whole genome shotgun (WGS) entry which is preliminary data.</text>
</comment>
<name>A0A658ICV7_SALNE</name>
<dbReference type="InterPro" id="IPR025668">
    <property type="entry name" value="Tnp_DDE_dom"/>
</dbReference>